<dbReference type="Pfam" id="PF12796">
    <property type="entry name" value="Ank_2"/>
    <property type="match status" value="1"/>
</dbReference>
<keyword evidence="2 3" id="KW-0040">ANK repeat</keyword>
<evidence type="ECO:0000256" key="2">
    <source>
        <dbReference type="ARBA" id="ARBA00023043"/>
    </source>
</evidence>
<dbReference type="PANTHER" id="PTHR24180">
    <property type="entry name" value="CYCLIN-DEPENDENT KINASE INHIBITOR 2C-RELATED"/>
    <property type="match status" value="1"/>
</dbReference>
<dbReference type="InterPro" id="IPR036770">
    <property type="entry name" value="Ankyrin_rpt-contain_sf"/>
</dbReference>
<evidence type="ECO:0000313" key="5">
    <source>
        <dbReference type="Proteomes" id="UP001219568"/>
    </source>
</evidence>
<dbReference type="Proteomes" id="UP001219568">
    <property type="component" value="Unassembled WGS sequence"/>
</dbReference>
<reference evidence="4" key="2">
    <citation type="submission" date="2023-01" db="EMBL/GenBank/DDBJ databases">
        <authorList>
            <person name="Petersen C."/>
        </authorList>
    </citation>
    <scope>NUCLEOTIDE SEQUENCE</scope>
    <source>
        <strain evidence="4">IBT 15450</strain>
    </source>
</reference>
<accession>A0AAD6N6Q1</accession>
<dbReference type="EMBL" id="JAQJZL010000010">
    <property type="protein sequence ID" value="KAJ6035409.1"/>
    <property type="molecule type" value="Genomic_DNA"/>
</dbReference>
<dbReference type="PROSITE" id="PS50088">
    <property type="entry name" value="ANK_REPEAT"/>
    <property type="match status" value="1"/>
</dbReference>
<dbReference type="PANTHER" id="PTHR24180:SF45">
    <property type="entry name" value="POLY [ADP-RIBOSE] POLYMERASE TANKYRASE"/>
    <property type="match status" value="1"/>
</dbReference>
<dbReference type="AlphaFoldDB" id="A0AAD6N6Q1"/>
<feature type="repeat" description="ANK" evidence="3">
    <location>
        <begin position="213"/>
        <end position="245"/>
    </location>
</feature>
<name>A0AAD6N6Q1_PENCN</name>
<dbReference type="InterPro" id="IPR051637">
    <property type="entry name" value="Ank_repeat_dom-contain_49"/>
</dbReference>
<keyword evidence="5" id="KW-1185">Reference proteome</keyword>
<comment type="caution">
    <text evidence="4">The sequence shown here is derived from an EMBL/GenBank/DDBJ whole genome shotgun (WGS) entry which is preliminary data.</text>
</comment>
<gene>
    <name evidence="4" type="ORF">N7460_009584</name>
</gene>
<evidence type="ECO:0008006" key="6">
    <source>
        <dbReference type="Google" id="ProtNLM"/>
    </source>
</evidence>
<dbReference type="InterPro" id="IPR002110">
    <property type="entry name" value="Ankyrin_rpt"/>
</dbReference>
<organism evidence="4 5">
    <name type="scientific">Penicillium canescens</name>
    <dbReference type="NCBI Taxonomy" id="5083"/>
    <lineage>
        <taxon>Eukaryota</taxon>
        <taxon>Fungi</taxon>
        <taxon>Dikarya</taxon>
        <taxon>Ascomycota</taxon>
        <taxon>Pezizomycotina</taxon>
        <taxon>Eurotiomycetes</taxon>
        <taxon>Eurotiomycetidae</taxon>
        <taxon>Eurotiales</taxon>
        <taxon>Aspergillaceae</taxon>
        <taxon>Penicillium</taxon>
    </lineage>
</organism>
<dbReference type="Gene3D" id="1.25.40.20">
    <property type="entry name" value="Ankyrin repeat-containing domain"/>
    <property type="match status" value="3"/>
</dbReference>
<evidence type="ECO:0000256" key="1">
    <source>
        <dbReference type="ARBA" id="ARBA00022737"/>
    </source>
</evidence>
<dbReference type="SUPFAM" id="SSF48403">
    <property type="entry name" value="Ankyrin repeat"/>
    <property type="match status" value="3"/>
</dbReference>
<proteinExistence type="predicted"/>
<evidence type="ECO:0000256" key="3">
    <source>
        <dbReference type="PROSITE-ProRule" id="PRU00023"/>
    </source>
</evidence>
<dbReference type="PROSITE" id="PS50297">
    <property type="entry name" value="ANK_REP_REGION"/>
    <property type="match status" value="1"/>
</dbReference>
<dbReference type="PRINTS" id="PR01415">
    <property type="entry name" value="ANKYRIN"/>
</dbReference>
<reference evidence="4" key="1">
    <citation type="journal article" date="2023" name="IMA Fungus">
        <title>Comparative genomic study of the Penicillium genus elucidates a diverse pangenome and 15 lateral gene transfer events.</title>
        <authorList>
            <person name="Petersen C."/>
            <person name="Sorensen T."/>
            <person name="Nielsen M.R."/>
            <person name="Sondergaard T.E."/>
            <person name="Sorensen J.L."/>
            <person name="Fitzpatrick D.A."/>
            <person name="Frisvad J.C."/>
            <person name="Nielsen K.L."/>
        </authorList>
    </citation>
    <scope>NUCLEOTIDE SEQUENCE</scope>
    <source>
        <strain evidence="4">IBT 15450</strain>
    </source>
</reference>
<protein>
    <recommendedName>
        <fullName evidence="6">Ankyrin</fullName>
    </recommendedName>
</protein>
<evidence type="ECO:0000313" key="4">
    <source>
        <dbReference type="EMBL" id="KAJ6035409.1"/>
    </source>
</evidence>
<keyword evidence="1" id="KW-0677">Repeat</keyword>
<dbReference type="SMART" id="SM00248">
    <property type="entry name" value="ANK"/>
    <property type="match status" value="10"/>
</dbReference>
<sequence length="829" mass="92905">MCEDAYELLPMLLQAGADFEARDRAGRTVLFRHIDSIQISRSNPTLFQTLIDLGARLDTRDFKGRTLLHQCCHQINRLDHMISLGIDPTLADYEGNTLLIETAASKISNFNKVKTPNEHLRSLDYVLEICNNPNPCDIDGVQPQHLAATISEVYVYKLLNSGADIFGVTNEGMSALHTAAQVRQPNIVGLLCSRLLELGDDMRRTFINQQNTEGQTALHLACRSGRPETVQVLLESDAEIHLMDETELNRSLFKESGVLLNDMRRPCSDQDGACSMGDAILELLVLQDPIPLAKSRSFSFAFYEAVSNHHEYTVDCFSRLWTRMCPDIPFNHSNRMEYLTSKYRLEATRQALRGYSKFDDADHPSKSLEFMEGLLFRRQYGILEEFIAKQGDPFRINHDAHSLLHSLVKWGFKDILARVCPRDAILDLDDHEWCQMAEAKASCSQSSVIRSLLVAACLSELPNMSVLEFLVEEIGVNLDIKCRSPSLGIQELIFVPSGGPLHQVAAGGNWWHVAKALPYLIKMGANVELRPFHKDAAKLLIEYGADVNAVDARGMTCLAKAGDDLTLLKLLMANGATVTASDIFSAIGLEQVENLEVLLAQGDYANLRMPGLGKICKSGSRGVRIVESEVSPLLHVLGYGTPTMCKPEDVSRGTRMVKTLLNHGADLYAYFSKDVRVLKEGYDEHSNMDESEELDVWEPQTTTVIHEFLRTGLLIEPLFHLPFLDLELRDSSGETLLLAACRSYETLNTEIYCAQGQETVTKTVLQELIDRGADVTARDNYGKNIFHHIGLYYPRNDFAETRMTIIEKNPNLIHQPDLAGDTFFHEILR</sequence>